<dbReference type="AlphaFoldDB" id="A0A915DCI6"/>
<dbReference type="Proteomes" id="UP000887574">
    <property type="component" value="Unplaced"/>
</dbReference>
<protein>
    <submittedName>
        <fullName evidence="2">Uncharacterized protein</fullName>
    </submittedName>
</protein>
<dbReference type="WBParaSite" id="jg17984">
    <property type="protein sequence ID" value="jg17984"/>
    <property type="gene ID" value="jg17984"/>
</dbReference>
<organism evidence="1 2">
    <name type="scientific">Ditylenchus dipsaci</name>
    <dbReference type="NCBI Taxonomy" id="166011"/>
    <lineage>
        <taxon>Eukaryota</taxon>
        <taxon>Metazoa</taxon>
        <taxon>Ecdysozoa</taxon>
        <taxon>Nematoda</taxon>
        <taxon>Chromadorea</taxon>
        <taxon>Rhabditida</taxon>
        <taxon>Tylenchina</taxon>
        <taxon>Tylenchomorpha</taxon>
        <taxon>Sphaerularioidea</taxon>
        <taxon>Anguinidae</taxon>
        <taxon>Anguininae</taxon>
        <taxon>Ditylenchus</taxon>
    </lineage>
</organism>
<evidence type="ECO:0000313" key="2">
    <source>
        <dbReference type="WBParaSite" id="jg17984"/>
    </source>
</evidence>
<proteinExistence type="predicted"/>
<evidence type="ECO:0000313" key="1">
    <source>
        <dbReference type="Proteomes" id="UP000887574"/>
    </source>
</evidence>
<reference evidence="2" key="1">
    <citation type="submission" date="2022-11" db="UniProtKB">
        <authorList>
            <consortium name="WormBaseParasite"/>
        </authorList>
    </citation>
    <scope>IDENTIFICATION</scope>
</reference>
<accession>A0A915DCI6</accession>
<sequence>MVKGGRKQVCRQPLEVFSWVTVTVHIEKKVVVAEIAVPRSPCSDTLTIDPPGDFNGCMNGTSYSCNNKLILKTH</sequence>
<name>A0A915DCI6_9BILA</name>
<keyword evidence="1" id="KW-1185">Reference proteome</keyword>